<dbReference type="InterPro" id="IPR048254">
    <property type="entry name" value="CDP_ALCOHOL_P_TRANSF_CS"/>
</dbReference>
<dbReference type="InterPro" id="IPR043130">
    <property type="entry name" value="CDP-OH_PTrfase_TM_dom"/>
</dbReference>
<dbReference type="GO" id="GO:0043337">
    <property type="term" value="F:cardiolipin synthase (CMP-forming)"/>
    <property type="evidence" value="ECO:0007669"/>
    <property type="project" value="TreeGrafter"/>
</dbReference>
<dbReference type="Pfam" id="PF01066">
    <property type="entry name" value="CDP-OH_P_transf"/>
    <property type="match status" value="1"/>
</dbReference>
<evidence type="ECO:0000256" key="1">
    <source>
        <dbReference type="ARBA" id="ARBA00004141"/>
    </source>
</evidence>
<evidence type="ECO:0000313" key="12">
    <source>
        <dbReference type="Proteomes" id="UP000603453"/>
    </source>
</evidence>
<dbReference type="PANTHER" id="PTHR14269">
    <property type="entry name" value="CDP-DIACYLGLYCEROL--GLYCEROL-3-PHOSPHATE 3-PHOSPHATIDYLTRANSFERASE-RELATED"/>
    <property type="match status" value="1"/>
</dbReference>
<reference evidence="11" key="1">
    <citation type="submission" date="2020-12" db="EMBL/GenBank/DDBJ databases">
        <title>Metabolic potential, ecology and presence of endohyphal bacteria is reflected in genomic diversity of Mucoromycotina.</title>
        <authorList>
            <person name="Muszewska A."/>
            <person name="Okrasinska A."/>
            <person name="Steczkiewicz K."/>
            <person name="Drgas O."/>
            <person name="Orlowska M."/>
            <person name="Perlinska-Lenart U."/>
            <person name="Aleksandrzak-Piekarczyk T."/>
            <person name="Szatraj K."/>
            <person name="Zielenkiewicz U."/>
            <person name="Pilsyk S."/>
            <person name="Malc E."/>
            <person name="Mieczkowski P."/>
            <person name="Kruszewska J.S."/>
            <person name="Biernat P."/>
            <person name="Pawlowska J."/>
        </authorList>
    </citation>
    <scope>NUCLEOTIDE SEQUENCE</scope>
    <source>
        <strain evidence="11">WA0000017839</strain>
    </source>
</reference>
<evidence type="ECO:0000256" key="6">
    <source>
        <dbReference type="ARBA" id="ARBA00023098"/>
    </source>
</evidence>
<feature type="non-terminal residue" evidence="11">
    <location>
        <position position="1"/>
    </location>
</feature>
<dbReference type="AlphaFoldDB" id="A0A8H7V6P9"/>
<comment type="caution">
    <text evidence="11">The sequence shown here is derived from an EMBL/GenBank/DDBJ whole genome shotgun (WGS) entry which is preliminary data.</text>
</comment>
<keyword evidence="12" id="KW-1185">Reference proteome</keyword>
<evidence type="ECO:0000256" key="3">
    <source>
        <dbReference type="ARBA" id="ARBA00022679"/>
    </source>
</evidence>
<keyword evidence="2" id="KW-0444">Lipid biosynthesis</keyword>
<dbReference type="Proteomes" id="UP000603453">
    <property type="component" value="Unassembled WGS sequence"/>
</dbReference>
<comment type="subcellular location">
    <subcellularLocation>
        <location evidence="1">Membrane</location>
        <topology evidence="1">Multi-pass membrane protein</topology>
    </subcellularLocation>
</comment>
<dbReference type="InterPro" id="IPR050324">
    <property type="entry name" value="CDP-alcohol_PTase-I"/>
</dbReference>
<evidence type="ECO:0000256" key="10">
    <source>
        <dbReference type="RuleBase" id="RU003750"/>
    </source>
</evidence>
<accession>A0A8H7V6P9</accession>
<gene>
    <name evidence="11" type="ORF">INT47_004282</name>
</gene>
<dbReference type="GO" id="GO:0032049">
    <property type="term" value="P:cardiolipin biosynthetic process"/>
    <property type="evidence" value="ECO:0007669"/>
    <property type="project" value="TreeGrafter"/>
</dbReference>
<keyword evidence="9" id="KW-1208">Phospholipid metabolism</keyword>
<dbReference type="GO" id="GO:0016020">
    <property type="term" value="C:membrane"/>
    <property type="evidence" value="ECO:0007669"/>
    <property type="project" value="UniProtKB-SubCell"/>
</dbReference>
<dbReference type="InterPro" id="IPR000462">
    <property type="entry name" value="CDP-OH_P_trans"/>
</dbReference>
<keyword evidence="6" id="KW-0443">Lipid metabolism</keyword>
<evidence type="ECO:0000256" key="2">
    <source>
        <dbReference type="ARBA" id="ARBA00022516"/>
    </source>
</evidence>
<organism evidence="11 12">
    <name type="scientific">Mucor saturninus</name>
    <dbReference type="NCBI Taxonomy" id="64648"/>
    <lineage>
        <taxon>Eukaryota</taxon>
        <taxon>Fungi</taxon>
        <taxon>Fungi incertae sedis</taxon>
        <taxon>Mucoromycota</taxon>
        <taxon>Mucoromycotina</taxon>
        <taxon>Mucoromycetes</taxon>
        <taxon>Mucorales</taxon>
        <taxon>Mucorineae</taxon>
        <taxon>Mucoraceae</taxon>
        <taxon>Mucor</taxon>
    </lineage>
</organism>
<dbReference type="GO" id="GO:0005739">
    <property type="term" value="C:mitochondrion"/>
    <property type="evidence" value="ECO:0007669"/>
    <property type="project" value="TreeGrafter"/>
</dbReference>
<protein>
    <recommendedName>
        <fullName evidence="13">Cardiolipin synthase</fullName>
    </recommendedName>
</protein>
<dbReference type="Gene3D" id="1.20.120.1760">
    <property type="match status" value="1"/>
</dbReference>
<evidence type="ECO:0000256" key="5">
    <source>
        <dbReference type="ARBA" id="ARBA00022989"/>
    </source>
</evidence>
<keyword evidence="5" id="KW-1133">Transmembrane helix</keyword>
<evidence type="ECO:0000256" key="4">
    <source>
        <dbReference type="ARBA" id="ARBA00022692"/>
    </source>
</evidence>
<keyword evidence="4" id="KW-0812">Transmembrane</keyword>
<keyword evidence="3 10" id="KW-0808">Transferase</keyword>
<evidence type="ECO:0000256" key="9">
    <source>
        <dbReference type="ARBA" id="ARBA00023264"/>
    </source>
</evidence>
<dbReference type="OrthoDB" id="10020554at2759"/>
<proteinExistence type="inferred from homology"/>
<dbReference type="PANTHER" id="PTHR14269:SF60">
    <property type="entry name" value="CARDIOLIPIN SYNTHASE (CMP-FORMING)"/>
    <property type="match status" value="1"/>
</dbReference>
<keyword evidence="8" id="KW-0594">Phospholipid biosynthesis</keyword>
<name>A0A8H7V6P9_9FUNG</name>
<comment type="similarity">
    <text evidence="10">Belongs to the CDP-alcohol phosphatidyltransferase class-I family.</text>
</comment>
<keyword evidence="7" id="KW-0472">Membrane</keyword>
<evidence type="ECO:0000256" key="8">
    <source>
        <dbReference type="ARBA" id="ARBA00023209"/>
    </source>
</evidence>
<evidence type="ECO:0000313" key="11">
    <source>
        <dbReference type="EMBL" id="KAG2207532.1"/>
    </source>
</evidence>
<sequence>KAGPTYTKTVNVPHLNQAFRPFNVTFTKILSNGSRSPLTRINTCAPFQRTFISNSNSRSITRKDKEDQEPVITTIKKELKEDIYTIPNILTFGRLLAAPAVGYLILQQSYNEALGLFALAGFTDMLDGYIARKYNMKTLLGTIIDPLADKVLMTVMTVTLAMEGTLPVPLAAVILGRDVGLILSGFYYRYISLAEPKTLSRYFDVSIPSAEVKPTQISKINTALQLLLMGLSLTSVSMELPSPEVLHAFQWIVGGTTIWSGASYIFTKDAVRILKR</sequence>
<dbReference type="EMBL" id="JAEPRD010000024">
    <property type="protein sequence ID" value="KAG2207532.1"/>
    <property type="molecule type" value="Genomic_DNA"/>
</dbReference>
<dbReference type="FunFam" id="1.20.120.1760:FF:000017">
    <property type="entry name" value="Phosphatidyl synthase"/>
    <property type="match status" value="1"/>
</dbReference>
<evidence type="ECO:0008006" key="13">
    <source>
        <dbReference type="Google" id="ProtNLM"/>
    </source>
</evidence>
<dbReference type="PROSITE" id="PS00379">
    <property type="entry name" value="CDP_ALCOHOL_P_TRANSF"/>
    <property type="match status" value="1"/>
</dbReference>
<evidence type="ECO:0000256" key="7">
    <source>
        <dbReference type="ARBA" id="ARBA00023136"/>
    </source>
</evidence>